<evidence type="ECO:0000256" key="2">
    <source>
        <dbReference type="ARBA" id="ARBA00022475"/>
    </source>
</evidence>
<dbReference type="RefSeq" id="WP_012956934.1">
    <property type="nucleotide sequence ID" value="NC_013790.1"/>
</dbReference>
<evidence type="ECO:0000256" key="5">
    <source>
        <dbReference type="ARBA" id="ARBA00023136"/>
    </source>
</evidence>
<keyword evidence="5 6" id="KW-0472">Membrane</keyword>
<protein>
    <submittedName>
        <fullName evidence="7">Polysaccharide biosynthesis protein</fullName>
    </submittedName>
</protein>
<feature type="transmembrane region" description="Helical" evidence="6">
    <location>
        <begin position="125"/>
        <end position="144"/>
    </location>
</feature>
<proteinExistence type="predicted"/>
<keyword evidence="4 6" id="KW-1133">Transmembrane helix</keyword>
<reference evidence="7 8" key="1">
    <citation type="journal article" date="2010" name="PLoS ONE">
        <title>The genome sequence of the rumen methanogen Methanobrevibacter ruminantium reveals new possibilities for controlling ruminant methane emissions.</title>
        <authorList>
            <person name="Leahy S.C."/>
            <person name="Kelly W.J."/>
            <person name="Altermann E."/>
            <person name="Ronimus R.S."/>
            <person name="Yeoman C.J."/>
            <person name="Pacheco D.M."/>
            <person name="Li D."/>
            <person name="Kong Z."/>
            <person name="McTavish S."/>
            <person name="Sang C."/>
            <person name="Lambie S.C."/>
            <person name="Janssen P.H."/>
            <person name="Dey D."/>
            <person name="Attwood G.T."/>
        </authorList>
    </citation>
    <scope>NUCLEOTIDE SEQUENCE [LARGE SCALE GENOMIC DNA]</scope>
    <source>
        <strain evidence="8">ATCC 35063 / DSM 1093 / JCM 13430 / OCM 146 / M1</strain>
    </source>
</reference>
<evidence type="ECO:0000256" key="3">
    <source>
        <dbReference type="ARBA" id="ARBA00022692"/>
    </source>
</evidence>
<dbReference type="InterPro" id="IPR002797">
    <property type="entry name" value="Polysacc_synth"/>
</dbReference>
<keyword evidence="2" id="KW-1003">Cell membrane</keyword>
<feature type="transmembrane region" description="Helical" evidence="6">
    <location>
        <begin position="382"/>
        <end position="401"/>
    </location>
</feature>
<evidence type="ECO:0000313" key="7">
    <source>
        <dbReference type="EMBL" id="ADC47986.1"/>
    </source>
</evidence>
<dbReference type="AlphaFoldDB" id="D3E112"/>
<dbReference type="STRING" id="634498.mru_2136"/>
<keyword evidence="3 6" id="KW-0812">Transmembrane</keyword>
<sequence length="522" mass="56684">MSEESSSSKVAKGSAIILIGNVIFRVGGYIYRFLMASLLGPAAYGILGLTTPFQGIFQVLSAAGLPPAIAKYVSEYNALDEKDLARQTIFTSLKIMVFLGLFFGFIMVFVAAPIITNYYHKPEALLPLQAVGLITPFSVIVGGFRGAFQGVYKMEYILYTRAIEQIFMILMATALVLLGLSTLGAVLGSVLGFVASAISAVYIFKRYMGKYIPPANPDFKFPLKDELKLAKTLIFFSIPVTVAALAEMGIYSICTLLMGAFLPAAAIGYFTAADPIARLPLVVSNSLATTILPATSEAYALKDQVLLEKYVTAPYKYGMFFVIPMCVGIAIFARGIMGLVYFTNAAYMNGAVSLAILVVGMTFYSVYTISGSIVQGIGNPRIPMYILIIGCVITLGLGWYLIPLFGIEGGALATTISSFIMMVPMFLIQFRMTKTHAPYSFLIKVTVASLIMAIVSIIVPNNVYGLITGIVVCPIVYVIMVILLKTLSHEDVAEFRKYANKLGPIRKYANKLLDFIDKHSSD</sequence>
<keyword evidence="8" id="KW-1185">Reference proteome</keyword>
<evidence type="ECO:0000256" key="6">
    <source>
        <dbReference type="SAM" id="Phobius"/>
    </source>
</evidence>
<gene>
    <name evidence="7" type="ordered locus">mru_2136</name>
</gene>
<feature type="transmembrane region" description="Helical" evidence="6">
    <location>
        <begin position="347"/>
        <end position="370"/>
    </location>
</feature>
<dbReference type="PATRIC" id="fig|634498.28.peg.2138"/>
<organism evidence="7 8">
    <name type="scientific">Methanobrevibacter ruminantium (strain ATCC 35063 / DSM 1093 / JCM 13430 / OCM 146 / M1)</name>
    <name type="common">Methanobacterium ruminantium</name>
    <dbReference type="NCBI Taxonomy" id="634498"/>
    <lineage>
        <taxon>Archaea</taxon>
        <taxon>Methanobacteriati</taxon>
        <taxon>Methanobacteriota</taxon>
        <taxon>Methanomada group</taxon>
        <taxon>Methanobacteria</taxon>
        <taxon>Methanobacteriales</taxon>
        <taxon>Methanobacteriaceae</taxon>
        <taxon>Methanobrevibacter</taxon>
    </lineage>
</organism>
<feature type="transmembrane region" description="Helical" evidence="6">
    <location>
        <begin position="407"/>
        <end position="427"/>
    </location>
</feature>
<feature type="transmembrane region" description="Helical" evidence="6">
    <location>
        <begin position="250"/>
        <end position="270"/>
    </location>
</feature>
<feature type="transmembrane region" description="Helical" evidence="6">
    <location>
        <begin position="439"/>
        <end position="459"/>
    </location>
</feature>
<feature type="transmembrane region" description="Helical" evidence="6">
    <location>
        <begin position="317"/>
        <end position="341"/>
    </location>
</feature>
<feature type="transmembrane region" description="Helical" evidence="6">
    <location>
        <begin position="183"/>
        <end position="204"/>
    </location>
</feature>
<dbReference type="PANTHER" id="PTHR30250">
    <property type="entry name" value="PST FAMILY PREDICTED COLANIC ACID TRANSPORTER"/>
    <property type="match status" value="1"/>
</dbReference>
<dbReference type="EMBL" id="CP001719">
    <property type="protein sequence ID" value="ADC47986.1"/>
    <property type="molecule type" value="Genomic_DNA"/>
</dbReference>
<dbReference type="InterPro" id="IPR050833">
    <property type="entry name" value="Poly_Biosynth_Transport"/>
</dbReference>
<dbReference type="HOGENOM" id="CLU_022017_5_0_2"/>
<comment type="subcellular location">
    <subcellularLocation>
        <location evidence="1">Cell membrane</location>
        <topology evidence="1">Multi-pass membrane protein</topology>
    </subcellularLocation>
</comment>
<dbReference type="PANTHER" id="PTHR30250:SF11">
    <property type="entry name" value="O-ANTIGEN TRANSPORTER-RELATED"/>
    <property type="match status" value="1"/>
</dbReference>
<dbReference type="CDD" id="cd13128">
    <property type="entry name" value="MATE_Wzx_like"/>
    <property type="match status" value="1"/>
</dbReference>
<feature type="transmembrane region" description="Helical" evidence="6">
    <location>
        <begin position="55"/>
        <end position="74"/>
    </location>
</feature>
<dbReference type="Proteomes" id="UP000008680">
    <property type="component" value="Chromosome"/>
</dbReference>
<accession>D3E112</accession>
<evidence type="ECO:0000256" key="1">
    <source>
        <dbReference type="ARBA" id="ARBA00004651"/>
    </source>
</evidence>
<feature type="transmembrane region" description="Helical" evidence="6">
    <location>
        <begin position="465"/>
        <end position="487"/>
    </location>
</feature>
<dbReference type="eggNOG" id="arCOG02209">
    <property type="taxonomic scope" value="Archaea"/>
</dbReference>
<evidence type="ECO:0000256" key="4">
    <source>
        <dbReference type="ARBA" id="ARBA00022989"/>
    </source>
</evidence>
<feature type="transmembrane region" description="Helical" evidence="6">
    <location>
        <begin position="95"/>
        <end position="119"/>
    </location>
</feature>
<dbReference type="Pfam" id="PF01943">
    <property type="entry name" value="Polysacc_synt"/>
    <property type="match status" value="1"/>
</dbReference>
<name>D3E112_METRM</name>
<evidence type="ECO:0000313" key="8">
    <source>
        <dbReference type="Proteomes" id="UP000008680"/>
    </source>
</evidence>
<dbReference type="GO" id="GO:0005886">
    <property type="term" value="C:plasma membrane"/>
    <property type="evidence" value="ECO:0007669"/>
    <property type="project" value="UniProtKB-SubCell"/>
</dbReference>
<dbReference type="OrthoDB" id="19148at2157"/>
<dbReference type="GeneID" id="8771817"/>
<dbReference type="KEGG" id="mru:mru_2136"/>